<dbReference type="KEGG" id="aor:AO090166000045"/>
<accession>Q2U9R8</accession>
<dbReference type="Pfam" id="PF13358">
    <property type="entry name" value="DDE_3"/>
    <property type="match status" value="1"/>
</dbReference>
<gene>
    <name evidence="2" type="ORF">AO090166000045</name>
</gene>
<dbReference type="PANTHER" id="PTHR46564:SF1">
    <property type="entry name" value="TRANSPOSASE"/>
    <property type="match status" value="1"/>
</dbReference>
<dbReference type="EMBL" id="BA000052">
    <property type="protein sequence ID" value="BAE61697.1"/>
    <property type="molecule type" value="Genomic_DNA"/>
</dbReference>
<dbReference type="GO" id="GO:0003676">
    <property type="term" value="F:nucleic acid binding"/>
    <property type="evidence" value="ECO:0007669"/>
    <property type="project" value="InterPro"/>
</dbReference>
<protein>
    <submittedName>
        <fullName evidence="2">DNA, SC166</fullName>
    </submittedName>
</protein>
<dbReference type="InterPro" id="IPR009057">
    <property type="entry name" value="Homeodomain-like_sf"/>
</dbReference>
<dbReference type="EMBL" id="AP007163">
    <property type="protein sequence ID" value="BAE61697.1"/>
    <property type="molecule type" value="Genomic_DNA"/>
</dbReference>
<evidence type="ECO:0000259" key="1">
    <source>
        <dbReference type="Pfam" id="PF13358"/>
    </source>
</evidence>
<dbReference type="SUPFAM" id="SSF46689">
    <property type="entry name" value="Homeodomain-like"/>
    <property type="match status" value="1"/>
</dbReference>
<proteinExistence type="predicted"/>
<dbReference type="InterPro" id="IPR038717">
    <property type="entry name" value="Tc1-like_DDE_dom"/>
</dbReference>
<dbReference type="InterPro" id="IPR036397">
    <property type="entry name" value="RNaseH_sf"/>
</dbReference>
<organism evidence="2 3">
    <name type="scientific">Aspergillus oryzae (strain ATCC 42149 / RIB 40)</name>
    <name type="common">Yellow koji mold</name>
    <dbReference type="NCBI Taxonomy" id="510516"/>
    <lineage>
        <taxon>Eukaryota</taxon>
        <taxon>Fungi</taxon>
        <taxon>Dikarya</taxon>
        <taxon>Ascomycota</taxon>
        <taxon>Pezizomycotina</taxon>
        <taxon>Eurotiomycetes</taxon>
        <taxon>Eurotiomycetidae</taxon>
        <taxon>Eurotiales</taxon>
        <taxon>Aspergillaceae</taxon>
        <taxon>Aspergillus</taxon>
        <taxon>Aspergillus subgen. Circumdati</taxon>
    </lineage>
</organism>
<dbReference type="VEuPathDB" id="FungiDB:AO090166000045"/>
<dbReference type="HOGENOM" id="CLU_056788_1_1_1"/>
<dbReference type="GeneID" id="5994886"/>
<dbReference type="Proteomes" id="UP000006564">
    <property type="component" value="Chromosome 4"/>
</dbReference>
<dbReference type="RefSeq" id="XP_023091926.1">
    <property type="nucleotide sequence ID" value="XM_023237057.1"/>
</dbReference>
<sequence length="275" mass="31464">MAPRLAPSQLVMIRDMISSKSQTTPQMAEAADCSKRSIITISANLCMFGEVRAPLIPGGRPRVISPVILEALCDHLLENPDLYLDEMAYPSIAWLDQKVARRIAQERNADLRDYYLHQLSDFRSYHLVFIDESGCDKRAGFRRTGWSLRGVAPVQVSHFQRGQRYQILPAYCQDGILMSRVFQGSTDANLFEDFVEQLLHHCGRWPQPKSVLIMDNASFHHTDRISELCSNAEFFAELKAFEFKDFLEWSLDVVGLREESAQGHFRHANIEVDEE</sequence>
<feature type="domain" description="Tc1-like transposase DDE" evidence="1">
    <location>
        <begin position="127"/>
        <end position="231"/>
    </location>
</feature>
<dbReference type="AlphaFoldDB" id="Q2U9R8"/>
<evidence type="ECO:0000313" key="2">
    <source>
        <dbReference type="EMBL" id="BAE61697.1"/>
    </source>
</evidence>
<evidence type="ECO:0000313" key="3">
    <source>
        <dbReference type="Proteomes" id="UP000006564"/>
    </source>
</evidence>
<name>Q2U9R8_ASPOR</name>
<dbReference type="PANTHER" id="PTHR46564">
    <property type="entry name" value="TRANSPOSASE"/>
    <property type="match status" value="1"/>
</dbReference>
<reference evidence="2 3" key="1">
    <citation type="journal article" date="2005" name="Nature">
        <title>Genome sequencing and analysis of Aspergillus oryzae.</title>
        <authorList>
            <person name="Machida M."/>
            <person name="Asai K."/>
            <person name="Sano M."/>
            <person name="Tanaka T."/>
            <person name="Kumagai T."/>
            <person name="Terai G."/>
            <person name="Kusumoto K."/>
            <person name="Arima T."/>
            <person name="Akita O."/>
            <person name="Kashiwagi Y."/>
            <person name="Abe K."/>
            <person name="Gomi K."/>
            <person name="Horiuchi H."/>
            <person name="Kitamoto K."/>
            <person name="Kobayashi T."/>
            <person name="Takeuchi M."/>
            <person name="Denning D.W."/>
            <person name="Galagan J.E."/>
            <person name="Nierman W.C."/>
            <person name="Yu J."/>
            <person name="Archer D.B."/>
            <person name="Bennett J.W."/>
            <person name="Bhatnagar D."/>
            <person name="Cleveland T.E."/>
            <person name="Fedorova N.D."/>
            <person name="Gotoh O."/>
            <person name="Horikawa H."/>
            <person name="Hosoyama A."/>
            <person name="Ichinomiya M."/>
            <person name="Igarashi R."/>
            <person name="Iwashita K."/>
            <person name="Juvvadi P.R."/>
            <person name="Kato M."/>
            <person name="Kato Y."/>
            <person name="Kin T."/>
            <person name="Kokubun A."/>
            <person name="Maeda H."/>
            <person name="Maeyama N."/>
            <person name="Maruyama J."/>
            <person name="Nagasaki H."/>
            <person name="Nakajima T."/>
            <person name="Oda K."/>
            <person name="Okada K."/>
            <person name="Paulsen I."/>
            <person name="Sakamoto K."/>
            <person name="Sawano T."/>
            <person name="Takahashi M."/>
            <person name="Takase K."/>
            <person name="Terabayashi Y."/>
            <person name="Wortman J."/>
            <person name="Yamada O."/>
            <person name="Yamagata Y."/>
            <person name="Anazawa H."/>
            <person name="Hata Y."/>
            <person name="Koide Y."/>
            <person name="Komori T."/>
            <person name="Koyama Y."/>
            <person name="Minetoki T."/>
            <person name="Suharnan S."/>
            <person name="Tanaka A."/>
            <person name="Isono K."/>
            <person name="Kuhara S."/>
            <person name="Ogasawara N."/>
            <person name="Kikuchi H."/>
        </authorList>
    </citation>
    <scope>NUCLEOTIDE SEQUENCE [LARGE SCALE GENOMIC DNA]</scope>
    <source>
        <strain evidence="3">ATCC 42149 / RIB 40</strain>
    </source>
</reference>
<keyword evidence="3" id="KW-1185">Reference proteome</keyword>
<dbReference type="Gene3D" id="3.30.420.10">
    <property type="entry name" value="Ribonuclease H-like superfamily/Ribonuclease H"/>
    <property type="match status" value="1"/>
</dbReference>
<dbReference type="OMA" id="RTIFLWD"/>